<organism evidence="1 2">
    <name type="scientific">Aggregatibacter aphrophilus</name>
    <name type="common">Haemophilus aphrophilus</name>
    <dbReference type="NCBI Taxonomy" id="732"/>
    <lineage>
        <taxon>Bacteria</taxon>
        <taxon>Pseudomonadati</taxon>
        <taxon>Pseudomonadota</taxon>
        <taxon>Gammaproteobacteria</taxon>
        <taxon>Pasteurellales</taxon>
        <taxon>Pasteurellaceae</taxon>
        <taxon>Aggregatibacter</taxon>
    </lineage>
</organism>
<dbReference type="EMBL" id="MAQE01000002">
    <property type="protein sequence ID" value="OBY53828.1"/>
    <property type="molecule type" value="Genomic_DNA"/>
</dbReference>
<evidence type="ECO:0000313" key="1">
    <source>
        <dbReference type="EMBL" id="OBY53828.1"/>
    </source>
</evidence>
<dbReference type="InterPro" id="IPR009241">
    <property type="entry name" value="HigB-like"/>
</dbReference>
<reference evidence="1 2" key="1">
    <citation type="submission" date="2016-06" db="EMBL/GenBank/DDBJ databases">
        <title>Simultaneous identification of Haemophilus influenzae and Haemophilus haemolyticus using TaqMan real-time PCR.</title>
        <authorList>
            <person name="Price E.P."/>
            <person name="Sarovich D.S."/>
            <person name="Harris T."/>
            <person name="Spargo J.C."/>
            <person name="Nosworthy E."/>
            <person name="Beissbarth J."/>
            <person name="Smith-Vaughan H."/>
        </authorList>
    </citation>
    <scope>NUCLEOTIDE SEQUENCE [LARGE SCALE GENOMIC DNA]</scope>
    <source>
        <strain evidence="1 2">ATCC 7901</strain>
    </source>
</reference>
<proteinExistence type="predicted"/>
<accession>A0AAP7H1E3</accession>
<dbReference type="Proteomes" id="UP000092746">
    <property type="component" value="Unassembled WGS sequence"/>
</dbReference>
<dbReference type="Pfam" id="PF05973">
    <property type="entry name" value="Gp49"/>
    <property type="match status" value="1"/>
</dbReference>
<sequence length="115" mass="13182">MWNLIFYETQSGHCPVAEFINALPKKLQAKALHDLDLLQEFGNQLSMPYSKAMGNGILELRITQSTHATRIFYFFTQGENIIITNGFIKKTQKTPKSELAKAVAYKRDYQARNLL</sequence>
<name>A0AAP7H1E3_AGGAP</name>
<comment type="caution">
    <text evidence="1">The sequence shown here is derived from an EMBL/GenBank/DDBJ whole genome shotgun (WGS) entry which is preliminary data.</text>
</comment>
<gene>
    <name evidence="1" type="ORF">BBB52_02740</name>
</gene>
<protein>
    <submittedName>
        <fullName evidence="1">Addiction module toxin RelE</fullName>
    </submittedName>
</protein>
<evidence type="ECO:0000313" key="2">
    <source>
        <dbReference type="Proteomes" id="UP000092746"/>
    </source>
</evidence>
<dbReference type="RefSeq" id="WP_065294868.1">
    <property type="nucleotide sequence ID" value="NZ_MAQE01000002.1"/>
</dbReference>
<dbReference type="AlphaFoldDB" id="A0AAP7H1E3"/>